<dbReference type="AlphaFoldDB" id="A0AAV7RQZ3"/>
<feature type="region of interest" description="Disordered" evidence="1">
    <location>
        <begin position="121"/>
        <end position="146"/>
    </location>
</feature>
<reference evidence="2" key="1">
    <citation type="journal article" date="2022" name="bioRxiv">
        <title>Sequencing and chromosome-scale assembly of the giantPleurodeles waltlgenome.</title>
        <authorList>
            <person name="Brown T."/>
            <person name="Elewa A."/>
            <person name="Iarovenko S."/>
            <person name="Subramanian E."/>
            <person name="Araus A.J."/>
            <person name="Petzold A."/>
            <person name="Susuki M."/>
            <person name="Suzuki K.-i.T."/>
            <person name="Hayashi T."/>
            <person name="Toyoda A."/>
            <person name="Oliveira C."/>
            <person name="Osipova E."/>
            <person name="Leigh N.D."/>
            <person name="Simon A."/>
            <person name="Yun M.H."/>
        </authorList>
    </citation>
    <scope>NUCLEOTIDE SEQUENCE</scope>
    <source>
        <strain evidence="2">20211129_DDA</strain>
        <tissue evidence="2">Liver</tissue>
    </source>
</reference>
<organism evidence="2 3">
    <name type="scientific">Pleurodeles waltl</name>
    <name type="common">Iberian ribbed newt</name>
    <dbReference type="NCBI Taxonomy" id="8319"/>
    <lineage>
        <taxon>Eukaryota</taxon>
        <taxon>Metazoa</taxon>
        <taxon>Chordata</taxon>
        <taxon>Craniata</taxon>
        <taxon>Vertebrata</taxon>
        <taxon>Euteleostomi</taxon>
        <taxon>Amphibia</taxon>
        <taxon>Batrachia</taxon>
        <taxon>Caudata</taxon>
        <taxon>Salamandroidea</taxon>
        <taxon>Salamandridae</taxon>
        <taxon>Pleurodelinae</taxon>
        <taxon>Pleurodeles</taxon>
    </lineage>
</organism>
<dbReference type="Proteomes" id="UP001066276">
    <property type="component" value="Chromosome 5"/>
</dbReference>
<evidence type="ECO:0000313" key="2">
    <source>
        <dbReference type="EMBL" id="KAJ1154425.1"/>
    </source>
</evidence>
<keyword evidence="3" id="KW-1185">Reference proteome</keyword>
<evidence type="ECO:0000256" key="1">
    <source>
        <dbReference type="SAM" id="MobiDB-lite"/>
    </source>
</evidence>
<proteinExistence type="predicted"/>
<accession>A0AAV7RQZ3</accession>
<dbReference type="EMBL" id="JANPWB010000009">
    <property type="protein sequence ID" value="KAJ1154425.1"/>
    <property type="molecule type" value="Genomic_DNA"/>
</dbReference>
<comment type="caution">
    <text evidence="2">The sequence shown here is derived from an EMBL/GenBank/DDBJ whole genome shotgun (WGS) entry which is preliminary data.</text>
</comment>
<sequence length="232" mass="24953">MGSPCCWTGAQGAKLSDWVQLVVARNYWACRARHPVTNLVDKYWLSRLEGGILSSSIETSLMGKSKRPAQLQGNTMELYTTPAPSVQRETCLTRCMIDVGLDDPVVEPMRAKLLAAIEGGTQRKDRISGNEAQSPLGGPSGANHGGLELRAEVDTLRKKMAEVTSRAGTLDDRESAGKLELSPEGGASQTRVEIQEDGTMGLTHRDVTIDSMETAVAEEAAVVGTDTCLYIC</sequence>
<protein>
    <submittedName>
        <fullName evidence="2">Uncharacterized protein</fullName>
    </submittedName>
</protein>
<name>A0AAV7RQZ3_PLEWA</name>
<feature type="region of interest" description="Disordered" evidence="1">
    <location>
        <begin position="164"/>
        <end position="189"/>
    </location>
</feature>
<gene>
    <name evidence="2" type="ORF">NDU88_007177</name>
</gene>
<evidence type="ECO:0000313" key="3">
    <source>
        <dbReference type="Proteomes" id="UP001066276"/>
    </source>
</evidence>